<comment type="caution">
    <text evidence="1">The sequence shown here is derived from an EMBL/GenBank/DDBJ whole genome shotgun (WGS) entry which is preliminary data.</text>
</comment>
<dbReference type="Proteomes" id="UP001157161">
    <property type="component" value="Unassembled WGS sequence"/>
</dbReference>
<dbReference type="AlphaFoldDB" id="A0AA37XGT9"/>
<dbReference type="EMBL" id="BSUM01000001">
    <property type="protein sequence ID" value="GMA32617.1"/>
    <property type="molecule type" value="Genomic_DNA"/>
</dbReference>
<keyword evidence="2" id="KW-1185">Reference proteome</keyword>
<evidence type="ECO:0000313" key="1">
    <source>
        <dbReference type="EMBL" id="GMA32617.1"/>
    </source>
</evidence>
<sequence length="122" mass="13606">MPEVSSWSARVAAGLEDVLARNRSEHEGWLEWCRIEAVGPDAVEIAYRMRGDTHARGIRMDEMSAQARDHDDLFRDRTPEEIAFYLAHTGVLEPTALGDFGSPGEDGVAWMDADTWMRSVAG</sequence>
<reference evidence="1" key="1">
    <citation type="journal article" date="2014" name="Int. J. Syst. Evol. Microbiol.">
        <title>Complete genome sequence of Corynebacterium casei LMG S-19264T (=DSM 44701T), isolated from a smear-ripened cheese.</title>
        <authorList>
            <consortium name="US DOE Joint Genome Institute (JGI-PGF)"/>
            <person name="Walter F."/>
            <person name="Albersmeier A."/>
            <person name="Kalinowski J."/>
            <person name="Ruckert C."/>
        </authorList>
    </citation>
    <scope>NUCLEOTIDE SEQUENCE</scope>
    <source>
        <strain evidence="1">NBRC 112290</strain>
    </source>
</reference>
<accession>A0AA37XGT9</accession>
<gene>
    <name evidence="1" type="ORF">GCM10025875_26090</name>
</gene>
<protein>
    <submittedName>
        <fullName evidence="1">Uncharacterized protein</fullName>
    </submittedName>
</protein>
<proteinExistence type="predicted"/>
<dbReference type="RefSeq" id="WP_284251295.1">
    <property type="nucleotide sequence ID" value="NZ_BSUM01000001.1"/>
</dbReference>
<name>A0AA37XGT9_9MICO</name>
<evidence type="ECO:0000313" key="2">
    <source>
        <dbReference type="Proteomes" id="UP001157161"/>
    </source>
</evidence>
<reference evidence="1" key="2">
    <citation type="submission" date="2023-02" db="EMBL/GenBank/DDBJ databases">
        <authorList>
            <person name="Sun Q."/>
            <person name="Mori K."/>
        </authorList>
    </citation>
    <scope>NUCLEOTIDE SEQUENCE</scope>
    <source>
        <strain evidence="1">NBRC 112290</strain>
    </source>
</reference>
<organism evidence="1 2">
    <name type="scientific">Litorihabitans aurantiacus</name>
    <dbReference type="NCBI Taxonomy" id="1930061"/>
    <lineage>
        <taxon>Bacteria</taxon>
        <taxon>Bacillati</taxon>
        <taxon>Actinomycetota</taxon>
        <taxon>Actinomycetes</taxon>
        <taxon>Micrococcales</taxon>
        <taxon>Beutenbergiaceae</taxon>
        <taxon>Litorihabitans</taxon>
    </lineage>
</organism>